<dbReference type="InterPro" id="IPR036188">
    <property type="entry name" value="FAD/NAD-bd_sf"/>
</dbReference>
<evidence type="ECO:0000256" key="6">
    <source>
        <dbReference type="ARBA" id="ARBA00023027"/>
    </source>
</evidence>
<sequence length="460" mass="49653">MGDAEFDRTDVVIVGSGFGALATATAKKLGKAGTPFVLISETTEHLFQPLLYQVATGVISPGEIAPSVRAILAKYPNADVRLGRVVDVDPEANTVVYEAAGKRHTLGYKHLVAATGARQAYFGRDEFADLTFALKTVDDAEKLRRQIIRCFEEAHITTDPELRKNLLSFIVVGAGPTGVELAGQIKELAQRYFAESIGNINAADVTVTLVEGADKVLPPFGGKLSDYSKESLEKAGVDVVLNTMVTDIDEHGATLSTPSTEETRRLTAETIIWSAGIQANDFAGVLAERTGCDTVRGGRLLVDNDFTVGRADNIYAIGDMVTLDNLPAQSPFAMQGGRHVAKMILGKIPAGTPFQYRDKGSMAIINRFRAITRVGKVELTGFIAWVLWLAVHLVYLVGFRNRYIAVMSWCGSFLGHRRPHFYYAQTAEPVPAGNESAAVAEEPAAEDTPDVEREPAPAIA</sequence>
<name>A0ABU3WVY4_9NOCA</name>
<dbReference type="InterPro" id="IPR045024">
    <property type="entry name" value="NDH-2"/>
</dbReference>
<keyword evidence="12" id="KW-1185">Reference proteome</keyword>
<feature type="transmembrane region" description="Helical" evidence="9">
    <location>
        <begin position="379"/>
        <end position="399"/>
    </location>
</feature>
<keyword evidence="9" id="KW-0812">Transmembrane</keyword>
<organism evidence="11 12">
    <name type="scientific">Rhodococcus zopfii</name>
    <dbReference type="NCBI Taxonomy" id="43772"/>
    <lineage>
        <taxon>Bacteria</taxon>
        <taxon>Bacillati</taxon>
        <taxon>Actinomycetota</taxon>
        <taxon>Actinomycetes</taxon>
        <taxon>Mycobacteriales</taxon>
        <taxon>Nocardiaceae</taxon>
        <taxon>Rhodococcus</taxon>
    </lineage>
</organism>
<evidence type="ECO:0000256" key="7">
    <source>
        <dbReference type="ARBA" id="ARBA00047599"/>
    </source>
</evidence>
<protein>
    <recommendedName>
        <fullName evidence="2">NADH:ubiquinone reductase (non-electrogenic)</fullName>
        <ecNumber evidence="2">1.6.5.9</ecNumber>
    </recommendedName>
</protein>
<dbReference type="Gene3D" id="3.50.50.100">
    <property type="match status" value="1"/>
</dbReference>
<feature type="region of interest" description="Disordered" evidence="8">
    <location>
        <begin position="433"/>
        <end position="460"/>
    </location>
</feature>
<reference evidence="11 12" key="1">
    <citation type="submission" date="2019-10" db="EMBL/GenBank/DDBJ databases">
        <title>Draft Genome Assembly of Rhodococcus zopfii DSM44189.</title>
        <authorList>
            <person name="Sutton J.M."/>
            <person name="Akob D.M."/>
            <person name="Bushman T.J."/>
        </authorList>
    </citation>
    <scope>NUCLEOTIDE SEQUENCE [LARGE SCALE GENOMIC DNA]</scope>
    <source>
        <strain evidence="11 12">DSM 44189</strain>
    </source>
</reference>
<dbReference type="PRINTS" id="PR00368">
    <property type="entry name" value="FADPNR"/>
</dbReference>
<proteinExistence type="inferred from homology"/>
<dbReference type="PRINTS" id="PR00411">
    <property type="entry name" value="PNDRDTASEI"/>
</dbReference>
<evidence type="ECO:0000259" key="10">
    <source>
        <dbReference type="Pfam" id="PF07992"/>
    </source>
</evidence>
<evidence type="ECO:0000313" key="11">
    <source>
        <dbReference type="EMBL" id="MDV2478170.1"/>
    </source>
</evidence>
<evidence type="ECO:0000256" key="3">
    <source>
        <dbReference type="ARBA" id="ARBA00022630"/>
    </source>
</evidence>
<keyword evidence="3" id="KW-0285">Flavoprotein</keyword>
<dbReference type="EMBL" id="WBMO01000005">
    <property type="protein sequence ID" value="MDV2478170.1"/>
    <property type="molecule type" value="Genomic_DNA"/>
</dbReference>
<evidence type="ECO:0000313" key="12">
    <source>
        <dbReference type="Proteomes" id="UP001275440"/>
    </source>
</evidence>
<evidence type="ECO:0000256" key="9">
    <source>
        <dbReference type="SAM" id="Phobius"/>
    </source>
</evidence>
<evidence type="ECO:0000256" key="2">
    <source>
        <dbReference type="ARBA" id="ARBA00012637"/>
    </source>
</evidence>
<feature type="compositionally biased region" description="Basic and acidic residues" evidence="8">
    <location>
        <begin position="450"/>
        <end position="460"/>
    </location>
</feature>
<dbReference type="PANTHER" id="PTHR43706:SF47">
    <property type="entry name" value="EXTERNAL NADH-UBIQUINONE OXIDOREDUCTASE 1, MITOCHONDRIAL-RELATED"/>
    <property type="match status" value="1"/>
</dbReference>
<dbReference type="EC" id="1.6.5.9" evidence="2"/>
<evidence type="ECO:0000256" key="4">
    <source>
        <dbReference type="ARBA" id="ARBA00022827"/>
    </source>
</evidence>
<comment type="similarity">
    <text evidence="1">Belongs to the NADH dehydrogenase family.</text>
</comment>
<evidence type="ECO:0000256" key="8">
    <source>
        <dbReference type="SAM" id="MobiDB-lite"/>
    </source>
</evidence>
<dbReference type="PANTHER" id="PTHR43706">
    <property type="entry name" value="NADH DEHYDROGENASE"/>
    <property type="match status" value="1"/>
</dbReference>
<comment type="catalytic activity">
    <reaction evidence="7">
        <text>a quinone + NADH + H(+) = a quinol + NAD(+)</text>
        <dbReference type="Rhea" id="RHEA:46160"/>
        <dbReference type="ChEBI" id="CHEBI:15378"/>
        <dbReference type="ChEBI" id="CHEBI:24646"/>
        <dbReference type="ChEBI" id="CHEBI:57540"/>
        <dbReference type="ChEBI" id="CHEBI:57945"/>
        <dbReference type="ChEBI" id="CHEBI:132124"/>
        <dbReference type="EC" id="1.6.5.9"/>
    </reaction>
</comment>
<keyword evidence="9" id="KW-0472">Membrane</keyword>
<gene>
    <name evidence="11" type="ORF">F8M49_27215</name>
</gene>
<evidence type="ECO:0000256" key="1">
    <source>
        <dbReference type="ARBA" id="ARBA00005272"/>
    </source>
</evidence>
<dbReference type="SUPFAM" id="SSF51905">
    <property type="entry name" value="FAD/NAD(P)-binding domain"/>
    <property type="match status" value="1"/>
</dbReference>
<evidence type="ECO:0000256" key="5">
    <source>
        <dbReference type="ARBA" id="ARBA00023002"/>
    </source>
</evidence>
<feature type="domain" description="FAD/NAD(P)-binding" evidence="10">
    <location>
        <begin position="10"/>
        <end position="336"/>
    </location>
</feature>
<keyword evidence="9" id="KW-1133">Transmembrane helix</keyword>
<accession>A0ABU3WVY4</accession>
<keyword evidence="6" id="KW-0520">NAD</keyword>
<dbReference type="InterPro" id="IPR023753">
    <property type="entry name" value="FAD/NAD-binding_dom"/>
</dbReference>
<comment type="caution">
    <text evidence="11">The sequence shown here is derived from an EMBL/GenBank/DDBJ whole genome shotgun (WGS) entry which is preliminary data.</text>
</comment>
<keyword evidence="5" id="KW-0560">Oxidoreductase</keyword>
<dbReference type="Pfam" id="PF07992">
    <property type="entry name" value="Pyr_redox_2"/>
    <property type="match status" value="1"/>
</dbReference>
<dbReference type="Proteomes" id="UP001275440">
    <property type="component" value="Unassembled WGS sequence"/>
</dbReference>
<keyword evidence="4" id="KW-0274">FAD</keyword>